<feature type="compositionally biased region" description="Polar residues" evidence="3">
    <location>
        <begin position="1036"/>
        <end position="1051"/>
    </location>
</feature>
<feature type="domain" description="NACHT" evidence="4">
    <location>
        <begin position="355"/>
        <end position="519"/>
    </location>
</feature>
<evidence type="ECO:0000313" key="6">
    <source>
        <dbReference type="Proteomes" id="UP001285441"/>
    </source>
</evidence>
<dbReference type="AlphaFoldDB" id="A0AAE0NZ75"/>
<evidence type="ECO:0000256" key="2">
    <source>
        <dbReference type="ARBA" id="ARBA00022737"/>
    </source>
</evidence>
<dbReference type="PANTHER" id="PTHR10039">
    <property type="entry name" value="AMELOGENIN"/>
    <property type="match status" value="1"/>
</dbReference>
<dbReference type="InterPro" id="IPR007751">
    <property type="entry name" value="DUF676_lipase-like"/>
</dbReference>
<dbReference type="Gene3D" id="3.40.50.1820">
    <property type="entry name" value="alpha/beta hydrolase"/>
    <property type="match status" value="1"/>
</dbReference>
<dbReference type="EMBL" id="JAULSW010000002">
    <property type="protein sequence ID" value="KAK3390389.1"/>
    <property type="molecule type" value="Genomic_DNA"/>
</dbReference>
<organism evidence="5 6">
    <name type="scientific">Podospora didyma</name>
    <dbReference type="NCBI Taxonomy" id="330526"/>
    <lineage>
        <taxon>Eukaryota</taxon>
        <taxon>Fungi</taxon>
        <taxon>Dikarya</taxon>
        <taxon>Ascomycota</taxon>
        <taxon>Pezizomycotina</taxon>
        <taxon>Sordariomycetes</taxon>
        <taxon>Sordariomycetidae</taxon>
        <taxon>Sordariales</taxon>
        <taxon>Podosporaceae</taxon>
        <taxon>Podospora</taxon>
    </lineage>
</organism>
<keyword evidence="2" id="KW-0677">Repeat</keyword>
<gene>
    <name evidence="5" type="ORF">B0H63DRAFT_557368</name>
</gene>
<dbReference type="SUPFAM" id="SSF53474">
    <property type="entry name" value="alpha/beta-Hydrolases"/>
    <property type="match status" value="1"/>
</dbReference>
<comment type="caution">
    <text evidence="5">The sequence shown here is derived from an EMBL/GenBank/DDBJ whole genome shotgun (WGS) entry which is preliminary data.</text>
</comment>
<dbReference type="InterPro" id="IPR029058">
    <property type="entry name" value="AB_hydrolase_fold"/>
</dbReference>
<dbReference type="PANTHER" id="PTHR10039:SF14">
    <property type="entry name" value="NACHT DOMAIN-CONTAINING PROTEIN"/>
    <property type="match status" value="1"/>
</dbReference>
<reference evidence="5" key="2">
    <citation type="submission" date="2023-06" db="EMBL/GenBank/DDBJ databases">
        <authorList>
            <consortium name="Lawrence Berkeley National Laboratory"/>
            <person name="Haridas S."/>
            <person name="Hensen N."/>
            <person name="Bonometti L."/>
            <person name="Westerberg I."/>
            <person name="Brannstrom I.O."/>
            <person name="Guillou S."/>
            <person name="Cros-Aarteil S."/>
            <person name="Calhoun S."/>
            <person name="Kuo A."/>
            <person name="Mondo S."/>
            <person name="Pangilinan J."/>
            <person name="Riley R."/>
            <person name="LaButti K."/>
            <person name="Andreopoulos B."/>
            <person name="Lipzen A."/>
            <person name="Chen C."/>
            <person name="Yanf M."/>
            <person name="Daum C."/>
            <person name="Ng V."/>
            <person name="Clum A."/>
            <person name="Steindorff A."/>
            <person name="Ohm R."/>
            <person name="Martin F."/>
            <person name="Silar P."/>
            <person name="Natvig D."/>
            <person name="Lalanne C."/>
            <person name="Gautier V."/>
            <person name="Ament-velasquez S.L."/>
            <person name="Kruys A."/>
            <person name="Hutchinson M.I."/>
            <person name="Powell A.J."/>
            <person name="Barry K."/>
            <person name="Miller A.N."/>
            <person name="Grigoriev I.V."/>
            <person name="Debuchy R."/>
            <person name="Gladieux P."/>
            <person name="Thoren M.H."/>
            <person name="Johannesson H."/>
        </authorList>
    </citation>
    <scope>NUCLEOTIDE SEQUENCE</scope>
    <source>
        <strain evidence="5">CBS 232.78</strain>
    </source>
</reference>
<evidence type="ECO:0000256" key="3">
    <source>
        <dbReference type="SAM" id="MobiDB-lite"/>
    </source>
</evidence>
<dbReference type="PROSITE" id="PS50837">
    <property type="entry name" value="NACHT"/>
    <property type="match status" value="1"/>
</dbReference>
<reference evidence="5" key="1">
    <citation type="journal article" date="2023" name="Mol. Phylogenet. Evol.">
        <title>Genome-scale phylogeny and comparative genomics of the fungal order Sordariales.</title>
        <authorList>
            <person name="Hensen N."/>
            <person name="Bonometti L."/>
            <person name="Westerberg I."/>
            <person name="Brannstrom I.O."/>
            <person name="Guillou S."/>
            <person name="Cros-Aarteil S."/>
            <person name="Calhoun S."/>
            <person name="Haridas S."/>
            <person name="Kuo A."/>
            <person name="Mondo S."/>
            <person name="Pangilinan J."/>
            <person name="Riley R."/>
            <person name="LaButti K."/>
            <person name="Andreopoulos B."/>
            <person name="Lipzen A."/>
            <person name="Chen C."/>
            <person name="Yan M."/>
            <person name="Daum C."/>
            <person name="Ng V."/>
            <person name="Clum A."/>
            <person name="Steindorff A."/>
            <person name="Ohm R.A."/>
            <person name="Martin F."/>
            <person name="Silar P."/>
            <person name="Natvig D.O."/>
            <person name="Lalanne C."/>
            <person name="Gautier V."/>
            <person name="Ament-Velasquez S.L."/>
            <person name="Kruys A."/>
            <person name="Hutchinson M.I."/>
            <person name="Powell A.J."/>
            <person name="Barry K."/>
            <person name="Miller A.N."/>
            <person name="Grigoriev I.V."/>
            <person name="Debuchy R."/>
            <person name="Gladieux P."/>
            <person name="Hiltunen Thoren M."/>
            <person name="Johannesson H."/>
        </authorList>
    </citation>
    <scope>NUCLEOTIDE SEQUENCE</scope>
    <source>
        <strain evidence="5">CBS 232.78</strain>
    </source>
</reference>
<dbReference type="Pfam" id="PF24883">
    <property type="entry name" value="NPHP3_N"/>
    <property type="match status" value="1"/>
</dbReference>
<evidence type="ECO:0000256" key="1">
    <source>
        <dbReference type="ARBA" id="ARBA00007920"/>
    </source>
</evidence>
<sequence>MSEPLSEEHTSNFFSTFSTASRRTKVTGKEPKLRDYGLYTIVNIPEGVVECVDIIAIHGLNGHYLGTWTDEETGVNWIKDILPSTVPAARIMSFSYNSMLQFSKSTSDFFTFGQQLLESLMAERDSDDHAHRPIIFICHSLGGIVFKQAFLQADENKNYAALKNNFKGVMFFGTPHRGSGIASWATMAARLLALTSLGTSTNTQLSKDLEPSSKKLRSISDSFQQRCIRDGFDIVSCYETNKMSFLGSPVVGRESAVLGLGPNETVIAIEGDHRSMCRFSTWEEKRFQPVAARLRKMITSALKSSSNLAQSLVWSLGTVKYEAHRARNPAPVEGTCRWVLEHPKYRAWFTSPEASLLWISGDPGSGKSVLASFLVDTLTEMSKELGLNVCYFFFKSDDLQQSNATNAIKALLHQLYTQRMALAAIGASRLQGNNIDDAKRLWEVFELSTQREVTRNTICILDGLDECAVDSRRELLRSISAFLASNAPRQAELVAATGGAEFKAQAEGSRLKILVTSRPENQIKVAFEKQARSKGTSSSSYGPPAVRTAMLRLRGEDETEAIENDITKVVRFKIDDLIDRGLPAELLETVQDELIARADRTFLWVSLILNLLEDKVEAGASRRELDELLQTRDIYSIYSQLLASRSNSPRARKMLNIILAATEALTLDSISVALAVTPKHDRILGRSPDAEPLLPGILTLDQVEYDVILPFENHIKSLCGHFVRIIRNKIYLVHETAREFLLVTRDSQSISPPLRPASSSSSYQKKSEGRTASQFCAPSTASVASKNLPESFQHSFGLLEARAAMLEICVTYLYSMAKKDSSGSGSGDHPRRALAMSFLPYAATSWIVHFHQVMHKLHRQDLQYFQNLCHPLFPGFQAWIEQYWLPDLPQHPWWDSFEGIQDYYLDRFGIDLPLQVYNDNDDDDDDDEDEEECSTENEEETPLDNDADNNDSAGGYSVRGQLEIRGGSIQKPVLSPELQFHKNPSKELTMWSLRLDDAARSFGSNPSSMGNSYFPLRVDATGLVCIDFPKGDHRPTSTSRNGRLQLNTGSRKPQPWDKPVLPLDRP</sequence>
<feature type="compositionally biased region" description="Acidic residues" evidence="3">
    <location>
        <begin position="919"/>
        <end position="949"/>
    </location>
</feature>
<accession>A0AAE0NZ75</accession>
<feature type="region of interest" description="Disordered" evidence="3">
    <location>
        <begin position="916"/>
        <end position="958"/>
    </location>
</feature>
<protein>
    <submittedName>
        <fullName evidence="5">Ankyrin repeat protein</fullName>
    </submittedName>
</protein>
<comment type="similarity">
    <text evidence="1">Belongs to the putative lipase ROG1 family.</text>
</comment>
<dbReference type="InterPro" id="IPR027417">
    <property type="entry name" value="P-loop_NTPase"/>
</dbReference>
<keyword evidence="6" id="KW-1185">Reference proteome</keyword>
<dbReference type="Pfam" id="PF05057">
    <property type="entry name" value="DUF676"/>
    <property type="match status" value="1"/>
</dbReference>
<name>A0AAE0NZ75_9PEZI</name>
<dbReference type="InterPro" id="IPR007111">
    <property type="entry name" value="NACHT_NTPase"/>
</dbReference>
<dbReference type="InterPro" id="IPR056884">
    <property type="entry name" value="NPHP3-like_N"/>
</dbReference>
<dbReference type="Proteomes" id="UP001285441">
    <property type="component" value="Unassembled WGS sequence"/>
</dbReference>
<proteinExistence type="inferred from homology"/>
<feature type="region of interest" description="Disordered" evidence="3">
    <location>
        <begin position="1029"/>
        <end position="1066"/>
    </location>
</feature>
<dbReference type="SUPFAM" id="SSF52540">
    <property type="entry name" value="P-loop containing nucleoside triphosphate hydrolases"/>
    <property type="match status" value="1"/>
</dbReference>
<dbReference type="Gene3D" id="3.40.50.300">
    <property type="entry name" value="P-loop containing nucleotide triphosphate hydrolases"/>
    <property type="match status" value="1"/>
</dbReference>
<evidence type="ECO:0000259" key="4">
    <source>
        <dbReference type="PROSITE" id="PS50837"/>
    </source>
</evidence>
<evidence type="ECO:0000313" key="5">
    <source>
        <dbReference type="EMBL" id="KAK3390389.1"/>
    </source>
</evidence>